<dbReference type="Gene3D" id="1.10.260.40">
    <property type="entry name" value="lambda repressor-like DNA-binding domains"/>
    <property type="match status" value="1"/>
</dbReference>
<dbReference type="InterPro" id="IPR001387">
    <property type="entry name" value="Cro/C1-type_HTH"/>
</dbReference>
<accession>A0A9Y2ESD4</accession>
<dbReference type="Pfam" id="PF01381">
    <property type="entry name" value="HTH_3"/>
    <property type="match status" value="1"/>
</dbReference>
<dbReference type="KEGG" id="sgbi:P3F81_09995"/>
<feature type="domain" description="HTH cro/C1-type" evidence="1">
    <location>
        <begin position="8"/>
        <end position="63"/>
    </location>
</feature>
<evidence type="ECO:0000259" key="1">
    <source>
        <dbReference type="PROSITE" id="PS50943"/>
    </source>
</evidence>
<reference evidence="2" key="1">
    <citation type="submission" date="2023-03" db="EMBL/GenBank/DDBJ databases">
        <title>Selenobaculum gbiensis gen. nov. sp. nov., a new bacterium isolated from the gut microbiota of IBD patient.</title>
        <authorList>
            <person name="Yeo S."/>
            <person name="Park H."/>
            <person name="Huh C.S."/>
        </authorList>
    </citation>
    <scope>NUCLEOTIDE SEQUENCE</scope>
    <source>
        <strain evidence="2">ICN-92133</strain>
    </source>
</reference>
<proteinExistence type="predicted"/>
<evidence type="ECO:0000313" key="2">
    <source>
        <dbReference type="EMBL" id="WIW70216.1"/>
    </source>
</evidence>
<dbReference type="SMART" id="SM00530">
    <property type="entry name" value="HTH_XRE"/>
    <property type="match status" value="1"/>
</dbReference>
<dbReference type="CDD" id="cd00093">
    <property type="entry name" value="HTH_XRE"/>
    <property type="match status" value="1"/>
</dbReference>
<keyword evidence="3" id="KW-1185">Reference proteome</keyword>
<evidence type="ECO:0000313" key="3">
    <source>
        <dbReference type="Proteomes" id="UP001243623"/>
    </source>
</evidence>
<dbReference type="InterPro" id="IPR010982">
    <property type="entry name" value="Lambda_DNA-bd_dom_sf"/>
</dbReference>
<protein>
    <submittedName>
        <fullName evidence="2">Helix-turn-helix transcriptional regulator</fullName>
    </submittedName>
</protein>
<dbReference type="SUPFAM" id="SSF47413">
    <property type="entry name" value="lambda repressor-like DNA-binding domains"/>
    <property type="match status" value="1"/>
</dbReference>
<dbReference type="Proteomes" id="UP001243623">
    <property type="component" value="Chromosome"/>
</dbReference>
<dbReference type="PROSITE" id="PS50943">
    <property type="entry name" value="HTH_CROC1"/>
    <property type="match status" value="1"/>
</dbReference>
<sequence length="112" mass="12765">MPTLQTRLRLILEEQNIKQVDFARTVGVSANYINLLANGKKLNISLHLAKIIEDNYGYSRSWILSGKGEKLMSTTITPLRLKLMQKINQLNEKDLNSVLGFIQLLEEISHTI</sequence>
<dbReference type="AlphaFoldDB" id="A0A9Y2ESD4"/>
<organism evidence="2 3">
    <name type="scientific">Selenobaculum gibii</name>
    <dbReference type="NCBI Taxonomy" id="3054208"/>
    <lineage>
        <taxon>Bacteria</taxon>
        <taxon>Bacillati</taxon>
        <taxon>Bacillota</taxon>
        <taxon>Negativicutes</taxon>
        <taxon>Selenomonadales</taxon>
        <taxon>Selenomonadaceae</taxon>
        <taxon>Selenobaculum</taxon>
    </lineage>
</organism>
<dbReference type="EMBL" id="CP120678">
    <property type="protein sequence ID" value="WIW70216.1"/>
    <property type="molecule type" value="Genomic_DNA"/>
</dbReference>
<gene>
    <name evidence="2" type="ORF">P3F81_09995</name>
</gene>
<dbReference type="GO" id="GO:0003677">
    <property type="term" value="F:DNA binding"/>
    <property type="evidence" value="ECO:0007669"/>
    <property type="project" value="InterPro"/>
</dbReference>
<dbReference type="RefSeq" id="WP_309320361.1">
    <property type="nucleotide sequence ID" value="NZ_CP120678.1"/>
</dbReference>
<name>A0A9Y2ESD4_9FIRM</name>